<evidence type="ECO:0000313" key="5">
    <source>
        <dbReference type="Proteomes" id="UP000694383"/>
    </source>
</evidence>
<keyword evidence="5" id="KW-1185">Reference proteome</keyword>
<sequence length="281" mass="32491">SSAVDLKTKEEKDAELDRRIEALRKKNEALVKRYQEIEEDKKMAEKEGIAVTTGRKPRPQEPESERRKTEKENFTVTVDLSKPAVVRRTAGDEENADGSCCFLCFHSAPGDLFMRTFKPKSQKPVFLLHSNGGGGGIKDSSLRRQNIEKMNEEMERIAEYERGQRPDGDKPIRNFLDDPRRSGPVPDSDRKEGSRRHVRNWGGLDFDNVKTGAEVEREWTSRRPGPKGSVDMTMSMTGRERAEYLRWKKERELIDEERLARHRNATGQWRREWDAQKTDGM</sequence>
<dbReference type="Pfam" id="PF15266">
    <property type="entry name" value="DUF4594"/>
    <property type="match status" value="1"/>
</dbReference>
<dbReference type="InterPro" id="IPR029336">
    <property type="entry name" value="DUF4594"/>
</dbReference>
<feature type="region of interest" description="Disordered" evidence="3">
    <location>
        <begin position="42"/>
        <end position="73"/>
    </location>
</feature>
<feature type="compositionally biased region" description="Basic and acidic residues" evidence="3">
    <location>
        <begin position="58"/>
        <end position="73"/>
    </location>
</feature>
<dbReference type="Proteomes" id="UP000694383">
    <property type="component" value="Unplaced"/>
</dbReference>
<dbReference type="PANTHER" id="PTHR15635">
    <property type="entry name" value="COILED-COIL DOMAIN CONTAINING PROTEIN 9"/>
    <property type="match status" value="1"/>
</dbReference>
<keyword evidence="1" id="KW-0597">Phosphoprotein</keyword>
<feature type="region of interest" description="Disordered" evidence="3">
    <location>
        <begin position="159"/>
        <end position="233"/>
    </location>
</feature>
<evidence type="ECO:0000256" key="3">
    <source>
        <dbReference type="SAM" id="MobiDB-lite"/>
    </source>
</evidence>
<dbReference type="AlphaFoldDB" id="A0A8C7YCU3"/>
<evidence type="ECO:0000256" key="1">
    <source>
        <dbReference type="ARBA" id="ARBA00022553"/>
    </source>
</evidence>
<name>A0A8C7YCU3_9TELE</name>
<proteinExistence type="predicted"/>
<dbReference type="Ensembl" id="ENSOSIT00000027778.1">
    <property type="protein sequence ID" value="ENSOSIP00000026343.1"/>
    <property type="gene ID" value="ENSOSIG00000013846.1"/>
</dbReference>
<reference evidence="4" key="2">
    <citation type="submission" date="2025-09" db="UniProtKB">
        <authorList>
            <consortium name="Ensembl"/>
        </authorList>
    </citation>
    <scope>IDENTIFICATION</scope>
</reference>
<evidence type="ECO:0000256" key="2">
    <source>
        <dbReference type="ARBA" id="ARBA00023054"/>
    </source>
</evidence>
<dbReference type="PANTHER" id="PTHR15635:SF11">
    <property type="entry name" value="COILED-COIL DOMAIN-CONTAINING PROTEIN 9"/>
    <property type="match status" value="1"/>
</dbReference>
<accession>A0A8C7YCU3</accession>
<protein>
    <submittedName>
        <fullName evidence="4">Coiled-coil domain containing 9</fullName>
    </submittedName>
</protein>
<keyword evidence="2" id="KW-0175">Coiled coil</keyword>
<evidence type="ECO:0000313" key="4">
    <source>
        <dbReference type="Ensembl" id="ENSOSIP00000026343.1"/>
    </source>
</evidence>
<feature type="compositionally biased region" description="Basic and acidic residues" evidence="3">
    <location>
        <begin position="159"/>
        <end position="192"/>
    </location>
</feature>
<dbReference type="GeneTree" id="ENSGT00530000063950"/>
<organism evidence="4 5">
    <name type="scientific">Oryzias sinensis</name>
    <name type="common">Chinese medaka</name>
    <dbReference type="NCBI Taxonomy" id="183150"/>
    <lineage>
        <taxon>Eukaryota</taxon>
        <taxon>Metazoa</taxon>
        <taxon>Chordata</taxon>
        <taxon>Craniata</taxon>
        <taxon>Vertebrata</taxon>
        <taxon>Euteleostomi</taxon>
        <taxon>Actinopterygii</taxon>
        <taxon>Neopterygii</taxon>
        <taxon>Teleostei</taxon>
        <taxon>Neoteleostei</taxon>
        <taxon>Acanthomorphata</taxon>
        <taxon>Ovalentaria</taxon>
        <taxon>Atherinomorphae</taxon>
        <taxon>Beloniformes</taxon>
        <taxon>Adrianichthyidae</taxon>
        <taxon>Oryziinae</taxon>
        <taxon>Oryzias</taxon>
    </lineage>
</organism>
<reference evidence="4" key="1">
    <citation type="submission" date="2025-08" db="UniProtKB">
        <authorList>
            <consortium name="Ensembl"/>
        </authorList>
    </citation>
    <scope>IDENTIFICATION</scope>
</reference>